<protein>
    <submittedName>
        <fullName evidence="2">Uncharacterized protein</fullName>
    </submittedName>
</protein>
<dbReference type="AlphaFoldDB" id="A0A179FZJ7"/>
<feature type="transmembrane region" description="Helical" evidence="1">
    <location>
        <begin position="18"/>
        <end position="37"/>
    </location>
</feature>
<dbReference type="EMBL" id="LSBJ02000002">
    <property type="protein sequence ID" value="OAQ71084.2"/>
    <property type="molecule type" value="Genomic_DNA"/>
</dbReference>
<evidence type="ECO:0000313" key="3">
    <source>
        <dbReference type="Proteomes" id="UP000078397"/>
    </source>
</evidence>
<dbReference type="GeneID" id="28846935"/>
<dbReference type="STRING" id="1380566.A0A179FZJ7"/>
<feature type="transmembrane region" description="Helical" evidence="1">
    <location>
        <begin position="76"/>
        <end position="99"/>
    </location>
</feature>
<comment type="caution">
    <text evidence="2">The sequence shown here is derived from an EMBL/GenBank/DDBJ whole genome shotgun (WGS) entry which is preliminary data.</text>
</comment>
<dbReference type="OrthoDB" id="5306317at2759"/>
<reference evidence="2 3" key="1">
    <citation type="journal article" date="2016" name="PLoS Pathog.">
        <title>Biosynthesis of antibiotic leucinostatins in bio-control fungus Purpureocillium lilacinum and their inhibition on phytophthora revealed by genome mining.</title>
        <authorList>
            <person name="Wang G."/>
            <person name="Liu Z."/>
            <person name="Lin R."/>
            <person name="Li E."/>
            <person name="Mao Z."/>
            <person name="Ling J."/>
            <person name="Yang Y."/>
            <person name="Yin W.B."/>
            <person name="Xie B."/>
        </authorList>
    </citation>
    <scope>NUCLEOTIDE SEQUENCE [LARGE SCALE GENOMIC DNA]</scope>
    <source>
        <strain evidence="2">170</strain>
    </source>
</reference>
<dbReference type="Proteomes" id="UP000078397">
    <property type="component" value="Unassembled WGS sequence"/>
</dbReference>
<feature type="transmembrane region" description="Helical" evidence="1">
    <location>
        <begin position="111"/>
        <end position="130"/>
    </location>
</feature>
<name>A0A179FZJ7_METCM</name>
<sequence length="249" mass="27396">MAQSTTTDAPAYFETGPGIRTTIGLFNVLTGLMVAGITGGFTTILLVPIIASAACALAQGLFYTTAYTNYPATNKAVANVFANLGWATHEAGLAFYGYLILTPILYGHKRIVFLTLFWTLMLIAIAIRLVANVVEPLFILGLFAQANYEIVVACNARISFATIALAECVTAPFLLETFRSTYESLLSALRSGKLYRYLMRSTQIRLTALTLISMCRAITASLPGKWSRGNWGWPPSLMNSHIRYQFYFR</sequence>
<accession>A0A179FZJ7</accession>
<dbReference type="KEGG" id="pchm:VFPPC_03441"/>
<keyword evidence="3" id="KW-1185">Reference proteome</keyword>
<organism evidence="2 3">
    <name type="scientific">Pochonia chlamydosporia 170</name>
    <dbReference type="NCBI Taxonomy" id="1380566"/>
    <lineage>
        <taxon>Eukaryota</taxon>
        <taxon>Fungi</taxon>
        <taxon>Dikarya</taxon>
        <taxon>Ascomycota</taxon>
        <taxon>Pezizomycotina</taxon>
        <taxon>Sordariomycetes</taxon>
        <taxon>Hypocreomycetidae</taxon>
        <taxon>Hypocreales</taxon>
        <taxon>Clavicipitaceae</taxon>
        <taxon>Pochonia</taxon>
    </lineage>
</organism>
<dbReference type="RefSeq" id="XP_018147621.2">
    <property type="nucleotide sequence ID" value="XM_018282941.2"/>
</dbReference>
<evidence type="ECO:0000313" key="2">
    <source>
        <dbReference type="EMBL" id="OAQ71084.2"/>
    </source>
</evidence>
<evidence type="ECO:0000256" key="1">
    <source>
        <dbReference type="SAM" id="Phobius"/>
    </source>
</evidence>
<gene>
    <name evidence="2" type="ORF">VFPPC_03441</name>
</gene>
<proteinExistence type="predicted"/>
<feature type="transmembrane region" description="Helical" evidence="1">
    <location>
        <begin position="44"/>
        <end position="64"/>
    </location>
</feature>
<keyword evidence="1" id="KW-0812">Transmembrane</keyword>
<keyword evidence="1" id="KW-1133">Transmembrane helix</keyword>
<keyword evidence="1" id="KW-0472">Membrane</keyword>